<dbReference type="Pfam" id="PF03745">
    <property type="entry name" value="DUF309"/>
    <property type="match status" value="1"/>
</dbReference>
<dbReference type="SUPFAM" id="SSF140663">
    <property type="entry name" value="TTHA0068-like"/>
    <property type="match status" value="1"/>
</dbReference>
<dbReference type="Proteomes" id="UP000885759">
    <property type="component" value="Unassembled WGS sequence"/>
</dbReference>
<accession>A0A7C4V5L9</accession>
<dbReference type="InterPro" id="IPR005500">
    <property type="entry name" value="DUF309"/>
</dbReference>
<dbReference type="AlphaFoldDB" id="A0A7C4V5L9"/>
<sequence>MRQPHGDPFQTAAQLWREGAYWEVHEALEGAWASARGEERLFLHGLIQLAAAIEARRRGHARGARANLAKARAKWTALGFRYRGRDLRPFLEGCARALEGAPAPAWPWED</sequence>
<dbReference type="EMBL" id="DRPZ01000027">
    <property type="protein sequence ID" value="HGY08629.1"/>
    <property type="molecule type" value="Genomic_DNA"/>
</dbReference>
<reference evidence="1" key="1">
    <citation type="journal article" date="2020" name="mSystems">
        <title>Genome- and Community-Level Interaction Insights into Carbon Utilization and Element Cycling Functions of Hydrothermarchaeota in Hydrothermal Sediment.</title>
        <authorList>
            <person name="Zhou Z."/>
            <person name="Liu Y."/>
            <person name="Xu W."/>
            <person name="Pan J."/>
            <person name="Luo Z.H."/>
            <person name="Li M."/>
        </authorList>
    </citation>
    <scope>NUCLEOTIDE SEQUENCE [LARGE SCALE GENOMIC DNA]</scope>
    <source>
        <strain evidence="1">HyVt-570</strain>
    </source>
</reference>
<dbReference type="PANTHER" id="PTHR34796:SF1">
    <property type="entry name" value="EXPRESSED PROTEIN"/>
    <property type="match status" value="1"/>
</dbReference>
<comment type="caution">
    <text evidence="1">The sequence shown here is derived from an EMBL/GenBank/DDBJ whole genome shotgun (WGS) entry which is preliminary data.</text>
</comment>
<dbReference type="Gene3D" id="1.10.3450.10">
    <property type="entry name" value="TTHA0068-like"/>
    <property type="match status" value="1"/>
</dbReference>
<evidence type="ECO:0000313" key="1">
    <source>
        <dbReference type="EMBL" id="HGY08629.1"/>
    </source>
</evidence>
<dbReference type="PANTHER" id="PTHR34796">
    <property type="entry name" value="EXPRESSED PROTEIN"/>
    <property type="match status" value="1"/>
</dbReference>
<proteinExistence type="predicted"/>
<protein>
    <submittedName>
        <fullName evidence="1">DUF309 domain-containing protein</fullName>
    </submittedName>
</protein>
<dbReference type="InterPro" id="IPR023203">
    <property type="entry name" value="TTHA0068_sf"/>
</dbReference>
<organism evidence="1">
    <name type="scientific">Oceanithermus profundus</name>
    <dbReference type="NCBI Taxonomy" id="187137"/>
    <lineage>
        <taxon>Bacteria</taxon>
        <taxon>Thermotogati</taxon>
        <taxon>Deinococcota</taxon>
        <taxon>Deinococci</taxon>
        <taxon>Thermales</taxon>
        <taxon>Thermaceae</taxon>
        <taxon>Oceanithermus</taxon>
    </lineage>
</organism>
<gene>
    <name evidence="1" type="ORF">ENK37_01030</name>
</gene>
<name>A0A7C4V5L9_9DEIN</name>